<keyword evidence="3 6" id="KW-0479">Metal-binding</keyword>
<dbReference type="InterPro" id="IPR036909">
    <property type="entry name" value="Cyt_c-like_dom_sf"/>
</dbReference>
<sequence>MALLLLTGCKREEPPRAVDPAAVKHGRRLFQQGQDAKGQALTGFLGPERVELSGAVAACARCHGPSGRGSREGGVEVPDITPGSLGHARARGLGDTEDRSRPAYTRATLLRAITGGVSASGRVLGVAMPRYALVDGDADVLLAYLQELGVATEPGLSSSSLTVGAALPLTGHLGPVGQEAAAVVRAVFADVNASGGIFRRRLELVVEDDAALYPESTGREATTRRLDPNDEARKDKAALESMSPMGSADATTRLLDRDVFALVASLRPTRLDSDALLIRDGVPLVLPLPMEPGPLPDEGPIFFLYPEAASLARLVVQHLASTSEPLLRRRPLAVVHPDDAPGRAWRDAVRAEAHRRELAVPLDWGSAEDAVATLKRPSASPPFAVLYTGTPEGLSALMVALEAQAPKVPVFAPATLADPRLPGVAEGRITFLFPGGLGERAPALDDVAAFMERHGLKPGHPAFQLGAYAAARVFVEAVTRAGADLTRAGLQQQLEALRDFDTGVSPPVSFGINRRVGVQGAQLARVDPITGRLVAVSDWIPLSP</sequence>
<accession>A0A3A8ILB3</accession>
<dbReference type="PANTHER" id="PTHR47235:SF1">
    <property type="entry name" value="BLR6548 PROTEIN"/>
    <property type="match status" value="1"/>
</dbReference>
<keyword evidence="10" id="KW-1185">Reference proteome</keyword>
<evidence type="ECO:0000256" key="7">
    <source>
        <dbReference type="SAM" id="MobiDB-lite"/>
    </source>
</evidence>
<evidence type="ECO:0000256" key="5">
    <source>
        <dbReference type="ARBA" id="ARBA00023004"/>
    </source>
</evidence>
<proteinExistence type="inferred from homology"/>
<dbReference type="GO" id="GO:0020037">
    <property type="term" value="F:heme binding"/>
    <property type="evidence" value="ECO:0007669"/>
    <property type="project" value="InterPro"/>
</dbReference>
<dbReference type="EMBL" id="RAVZ01000160">
    <property type="protein sequence ID" value="RKG84259.1"/>
    <property type="molecule type" value="Genomic_DNA"/>
</dbReference>
<evidence type="ECO:0000256" key="2">
    <source>
        <dbReference type="ARBA" id="ARBA00022617"/>
    </source>
</evidence>
<dbReference type="GO" id="GO:0009055">
    <property type="term" value="F:electron transfer activity"/>
    <property type="evidence" value="ECO:0007669"/>
    <property type="project" value="InterPro"/>
</dbReference>
<reference evidence="10" key="1">
    <citation type="submission" date="2018-09" db="EMBL/GenBank/DDBJ databases">
        <authorList>
            <person name="Livingstone P.G."/>
            <person name="Whitworth D.E."/>
        </authorList>
    </citation>
    <scope>NUCLEOTIDE SEQUENCE [LARGE SCALE GENOMIC DNA]</scope>
    <source>
        <strain evidence="10">CA054A</strain>
    </source>
</reference>
<dbReference type="InterPro" id="IPR028081">
    <property type="entry name" value="Leu-bd"/>
</dbReference>
<dbReference type="OrthoDB" id="5558268at2"/>
<dbReference type="AlphaFoldDB" id="A0A3A8ILB3"/>
<gene>
    <name evidence="9" type="ORF">D7V88_22350</name>
</gene>
<evidence type="ECO:0000256" key="1">
    <source>
        <dbReference type="ARBA" id="ARBA00010062"/>
    </source>
</evidence>
<feature type="region of interest" description="Disordered" evidence="7">
    <location>
        <begin position="216"/>
        <end position="245"/>
    </location>
</feature>
<evidence type="ECO:0000256" key="3">
    <source>
        <dbReference type="ARBA" id="ARBA00022723"/>
    </source>
</evidence>
<dbReference type="Proteomes" id="UP000268094">
    <property type="component" value="Unassembled WGS sequence"/>
</dbReference>
<comment type="caution">
    <text evidence="9">The sequence shown here is derived from an EMBL/GenBank/DDBJ whole genome shotgun (WGS) entry which is preliminary data.</text>
</comment>
<dbReference type="SUPFAM" id="SSF53822">
    <property type="entry name" value="Periplasmic binding protein-like I"/>
    <property type="match status" value="1"/>
</dbReference>
<dbReference type="InterPro" id="IPR028082">
    <property type="entry name" value="Peripla_BP_I"/>
</dbReference>
<keyword evidence="4" id="KW-0732">Signal</keyword>
<evidence type="ECO:0000259" key="8">
    <source>
        <dbReference type="PROSITE" id="PS51007"/>
    </source>
</evidence>
<dbReference type="SUPFAM" id="SSF46626">
    <property type="entry name" value="Cytochrome c"/>
    <property type="match status" value="1"/>
</dbReference>
<feature type="compositionally biased region" description="Basic and acidic residues" evidence="7">
    <location>
        <begin position="217"/>
        <end position="238"/>
    </location>
</feature>
<organism evidence="9 10">
    <name type="scientific">Corallococcus terminator</name>
    <dbReference type="NCBI Taxonomy" id="2316733"/>
    <lineage>
        <taxon>Bacteria</taxon>
        <taxon>Pseudomonadati</taxon>
        <taxon>Myxococcota</taxon>
        <taxon>Myxococcia</taxon>
        <taxon>Myxococcales</taxon>
        <taxon>Cystobacterineae</taxon>
        <taxon>Myxococcaceae</taxon>
        <taxon>Corallococcus</taxon>
    </lineage>
</organism>
<dbReference type="PROSITE" id="PS51007">
    <property type="entry name" value="CYTC"/>
    <property type="match status" value="1"/>
</dbReference>
<feature type="region of interest" description="Disordered" evidence="7">
    <location>
        <begin position="64"/>
        <end position="100"/>
    </location>
</feature>
<dbReference type="GO" id="GO:0046872">
    <property type="term" value="F:metal ion binding"/>
    <property type="evidence" value="ECO:0007669"/>
    <property type="project" value="UniProtKB-KW"/>
</dbReference>
<evidence type="ECO:0000313" key="10">
    <source>
        <dbReference type="Proteomes" id="UP000268094"/>
    </source>
</evidence>
<dbReference type="InterPro" id="IPR009056">
    <property type="entry name" value="Cyt_c-like_dom"/>
</dbReference>
<dbReference type="Gene3D" id="3.40.50.2300">
    <property type="match status" value="3"/>
</dbReference>
<keyword evidence="2 6" id="KW-0349">Heme</keyword>
<evidence type="ECO:0000313" key="9">
    <source>
        <dbReference type="EMBL" id="RKG84259.1"/>
    </source>
</evidence>
<keyword evidence="5 6" id="KW-0408">Iron</keyword>
<dbReference type="PANTHER" id="PTHR47235">
    <property type="entry name" value="BLR6548 PROTEIN"/>
    <property type="match status" value="1"/>
</dbReference>
<evidence type="ECO:0000256" key="6">
    <source>
        <dbReference type="PROSITE-ProRule" id="PRU00433"/>
    </source>
</evidence>
<name>A0A3A8ILB3_9BACT</name>
<evidence type="ECO:0000256" key="4">
    <source>
        <dbReference type="ARBA" id="ARBA00022729"/>
    </source>
</evidence>
<protein>
    <submittedName>
        <fullName evidence="9">ABC transporter substrate-binding protein</fullName>
    </submittedName>
</protein>
<dbReference type="Gene3D" id="1.10.760.10">
    <property type="entry name" value="Cytochrome c-like domain"/>
    <property type="match status" value="1"/>
</dbReference>
<dbReference type="Pfam" id="PF13458">
    <property type="entry name" value="Peripla_BP_6"/>
    <property type="match status" value="2"/>
</dbReference>
<feature type="domain" description="Cytochrome c" evidence="8">
    <location>
        <begin position="21"/>
        <end position="149"/>
    </location>
</feature>
<comment type="similarity">
    <text evidence="1">Belongs to the leucine-binding protein family.</text>
</comment>